<dbReference type="PANTHER" id="PTHR37484">
    <property type="entry name" value="ROD SHAPE-DETERMINING PROTEIN MRED"/>
    <property type="match status" value="1"/>
</dbReference>
<keyword evidence="8" id="KW-0997">Cell inner membrane</keyword>
<dbReference type="InterPro" id="IPR007227">
    <property type="entry name" value="Cell_shape_determining_MreD"/>
</dbReference>
<keyword evidence="4 9" id="KW-0812">Transmembrane</keyword>
<dbReference type="Pfam" id="PF04093">
    <property type="entry name" value="MreD"/>
    <property type="match status" value="1"/>
</dbReference>
<reference evidence="10 11" key="1">
    <citation type="journal article" date="2015" name="Genome Biol. Evol.">
        <title>Distinctive Genome Reduction Rates Revealed by Genomic Analyses of Two Coxiella-Like Endosymbionts in Ticks.</title>
        <authorList>
            <person name="Gottlieb Y."/>
            <person name="Lalzar I."/>
            <person name="Klasson L."/>
        </authorList>
    </citation>
    <scope>NUCLEOTIDE SEQUENCE [LARGE SCALE GENOMIC DNA]</scope>
    <source>
        <strain evidence="10 11">CRt</strain>
    </source>
</reference>
<accession>A0ABM5UTP5</accession>
<dbReference type="NCBIfam" id="TIGR03426">
    <property type="entry name" value="shape_MreD"/>
    <property type="match status" value="1"/>
</dbReference>
<evidence type="ECO:0000256" key="8">
    <source>
        <dbReference type="PIRNR" id="PIRNR018472"/>
    </source>
</evidence>
<protein>
    <recommendedName>
        <fullName evidence="8">Rod shape-determining protein MreD</fullName>
    </recommendedName>
</protein>
<evidence type="ECO:0000313" key="11">
    <source>
        <dbReference type="Proteomes" id="UP000063965"/>
    </source>
</evidence>
<gene>
    <name evidence="10" type="primary">mreD</name>
    <name evidence="10" type="ORF">CleRT_03530</name>
</gene>
<feature type="transmembrane region" description="Helical" evidence="9">
    <location>
        <begin position="37"/>
        <end position="62"/>
    </location>
</feature>
<keyword evidence="5 8" id="KW-0133">Cell shape</keyword>
<keyword evidence="6 9" id="KW-1133">Transmembrane helix</keyword>
<evidence type="ECO:0000256" key="7">
    <source>
        <dbReference type="ARBA" id="ARBA00023136"/>
    </source>
</evidence>
<dbReference type="EMBL" id="CP011126">
    <property type="protein sequence ID" value="AKQ33318.1"/>
    <property type="molecule type" value="Genomic_DNA"/>
</dbReference>
<evidence type="ECO:0000256" key="3">
    <source>
        <dbReference type="ARBA" id="ARBA00022475"/>
    </source>
</evidence>
<evidence type="ECO:0000256" key="4">
    <source>
        <dbReference type="ARBA" id="ARBA00022692"/>
    </source>
</evidence>
<name>A0ABM5UTP5_9COXI</name>
<feature type="transmembrane region" description="Helical" evidence="9">
    <location>
        <begin position="6"/>
        <end position="25"/>
    </location>
</feature>
<evidence type="ECO:0000256" key="1">
    <source>
        <dbReference type="ARBA" id="ARBA00004651"/>
    </source>
</evidence>
<dbReference type="PANTHER" id="PTHR37484:SF1">
    <property type="entry name" value="ROD SHAPE-DETERMINING PROTEIN MRED"/>
    <property type="match status" value="1"/>
</dbReference>
<organism evidence="10 11">
    <name type="scientific">Candidatus Coxiella mudrowiae</name>
    <dbReference type="NCBI Taxonomy" id="2054173"/>
    <lineage>
        <taxon>Bacteria</taxon>
        <taxon>Pseudomonadati</taxon>
        <taxon>Pseudomonadota</taxon>
        <taxon>Gammaproteobacteria</taxon>
        <taxon>Legionellales</taxon>
        <taxon>Coxiellaceae</taxon>
        <taxon>Coxiella</taxon>
    </lineage>
</organism>
<proteinExistence type="inferred from homology"/>
<evidence type="ECO:0000256" key="5">
    <source>
        <dbReference type="ARBA" id="ARBA00022960"/>
    </source>
</evidence>
<keyword evidence="11" id="KW-1185">Reference proteome</keyword>
<dbReference type="PIRSF" id="PIRSF018472">
    <property type="entry name" value="MreD_proteobac"/>
    <property type="match status" value="1"/>
</dbReference>
<keyword evidence="3 8" id="KW-1003">Cell membrane</keyword>
<feature type="transmembrane region" description="Helical" evidence="9">
    <location>
        <begin position="134"/>
        <end position="152"/>
    </location>
</feature>
<comment type="similarity">
    <text evidence="2 8">Belongs to the MreD family.</text>
</comment>
<evidence type="ECO:0000256" key="6">
    <source>
        <dbReference type="ARBA" id="ARBA00022989"/>
    </source>
</evidence>
<evidence type="ECO:0000256" key="9">
    <source>
        <dbReference type="SAM" id="Phobius"/>
    </source>
</evidence>
<comment type="function">
    <text evidence="8">Involved in formation of the rod shape of the cell. May also contribute to regulation of formation of penicillin-binding proteins.</text>
</comment>
<dbReference type="InterPro" id="IPR026034">
    <property type="entry name" value="MreD_proteobac"/>
</dbReference>
<comment type="subcellular location">
    <subcellularLocation>
        <location evidence="8">Cell inner membrane</location>
    </subcellularLocation>
    <subcellularLocation>
        <location evidence="1">Cell membrane</location>
        <topology evidence="1">Multi-pass membrane protein</topology>
    </subcellularLocation>
</comment>
<dbReference type="RefSeq" id="WP_048874973.1">
    <property type="nucleotide sequence ID" value="NZ_CP011126.1"/>
</dbReference>
<keyword evidence="7 8" id="KW-0472">Membrane</keyword>
<evidence type="ECO:0000256" key="2">
    <source>
        <dbReference type="ARBA" id="ARBA00007776"/>
    </source>
</evidence>
<dbReference type="Proteomes" id="UP000063965">
    <property type="component" value="Chromosome"/>
</dbReference>
<feature type="transmembrane region" description="Helical" evidence="9">
    <location>
        <begin position="105"/>
        <end position="122"/>
    </location>
</feature>
<feature type="transmembrane region" description="Helical" evidence="9">
    <location>
        <begin position="68"/>
        <end position="93"/>
    </location>
</feature>
<sequence length="162" mass="18848">MEDDIFKQRILIGLTFLVGMMLTILPLPEWVVWYQPAWVLMILLFWMIAIPYRVGIGAAFVIGLLLDFLMGTILGQHALLFTCLAYFFIRFQIPIHSLPASQQTILVLITIAIYLALQYWIMAMADSSPLTGKYWLSLVSTTLLWPWLRFLLNDYQHRFKFG</sequence>
<evidence type="ECO:0000313" key="10">
    <source>
        <dbReference type="EMBL" id="AKQ33318.1"/>
    </source>
</evidence>